<comment type="similarity">
    <text evidence="1">Belongs to the complex I 24 kDa subunit family.</text>
</comment>
<evidence type="ECO:0000256" key="3">
    <source>
        <dbReference type="ARBA" id="ARBA00022723"/>
    </source>
</evidence>
<keyword evidence="5 7" id="KW-0411">Iron-sulfur</keyword>
<sequence length="155" mass="17407">MEKEKEEILEGIYKAAQANGDNIISILQELQHQFGYVQKDSVEWFARKSNIPEAKFYGVLTFYSQFHMSPRGKNIVTVCSGTVCHVKGSARIISKLREDLKLKGNEVTTKDGLFTLENVNCVGACSIAPVVIVNEKVYGKMSPDKMLKNLKAYKE</sequence>
<keyword evidence="4 7" id="KW-0408">Iron</keyword>
<gene>
    <name evidence="8" type="ORF">SAMN02745124_00775</name>
</gene>
<dbReference type="InterPro" id="IPR036249">
    <property type="entry name" value="Thioredoxin-like_sf"/>
</dbReference>
<reference evidence="8 9" key="1">
    <citation type="submission" date="2016-11" db="EMBL/GenBank/DDBJ databases">
        <authorList>
            <person name="Jaros S."/>
            <person name="Januszkiewicz K."/>
            <person name="Wedrychowicz H."/>
        </authorList>
    </citation>
    <scope>NUCLEOTIDE SEQUENCE [LARGE SCALE GENOMIC DNA]</scope>
    <source>
        <strain evidence="8 9">DSM 9705</strain>
    </source>
</reference>
<accession>A0A1M5TKU1</accession>
<dbReference type="GO" id="GO:0016491">
    <property type="term" value="F:oxidoreductase activity"/>
    <property type="evidence" value="ECO:0007669"/>
    <property type="project" value="InterPro"/>
</dbReference>
<dbReference type="Gene3D" id="1.10.10.1590">
    <property type="entry name" value="NADH-quinone oxidoreductase subunit E"/>
    <property type="match status" value="1"/>
</dbReference>
<dbReference type="Pfam" id="PF01257">
    <property type="entry name" value="2Fe-2S_thioredx"/>
    <property type="match status" value="1"/>
</dbReference>
<dbReference type="GO" id="GO:0051537">
    <property type="term" value="F:2 iron, 2 sulfur cluster binding"/>
    <property type="evidence" value="ECO:0007669"/>
    <property type="project" value="UniProtKB-KW"/>
</dbReference>
<evidence type="ECO:0000256" key="7">
    <source>
        <dbReference type="PIRSR" id="PIRSR000216-1"/>
    </source>
</evidence>
<dbReference type="AlphaFoldDB" id="A0A1M5TKU1"/>
<dbReference type="OrthoDB" id="9807941at2"/>
<dbReference type="PANTHER" id="PTHR43342">
    <property type="entry name" value="NADH-QUINONE OXIDOREDUCTASE, E SUBUNIT"/>
    <property type="match status" value="1"/>
</dbReference>
<protein>
    <submittedName>
        <fullName evidence="8">NADH-quinone oxidoreductase subunit E</fullName>
    </submittedName>
</protein>
<dbReference type="STRING" id="1121409.SAMN02745124_00775"/>
<evidence type="ECO:0000313" key="9">
    <source>
        <dbReference type="Proteomes" id="UP000184139"/>
    </source>
</evidence>
<dbReference type="PIRSF" id="PIRSF000216">
    <property type="entry name" value="NADH_DH_24kDa"/>
    <property type="match status" value="1"/>
</dbReference>
<dbReference type="Gene3D" id="3.40.30.10">
    <property type="entry name" value="Glutaredoxin"/>
    <property type="match status" value="1"/>
</dbReference>
<dbReference type="GO" id="GO:0046872">
    <property type="term" value="F:metal ion binding"/>
    <property type="evidence" value="ECO:0007669"/>
    <property type="project" value="UniProtKB-KW"/>
</dbReference>
<proteinExistence type="inferred from homology"/>
<dbReference type="InterPro" id="IPR041921">
    <property type="entry name" value="NuoE_N"/>
</dbReference>
<evidence type="ECO:0000256" key="4">
    <source>
        <dbReference type="ARBA" id="ARBA00023004"/>
    </source>
</evidence>
<evidence type="ECO:0000256" key="1">
    <source>
        <dbReference type="ARBA" id="ARBA00010643"/>
    </source>
</evidence>
<dbReference type="InterPro" id="IPR002023">
    <property type="entry name" value="NuoE-like"/>
</dbReference>
<feature type="binding site" evidence="7">
    <location>
        <position position="125"/>
    </location>
    <ligand>
        <name>[2Fe-2S] cluster</name>
        <dbReference type="ChEBI" id="CHEBI:190135"/>
    </ligand>
</feature>
<dbReference type="Proteomes" id="UP000184139">
    <property type="component" value="Unassembled WGS sequence"/>
</dbReference>
<feature type="binding site" evidence="7">
    <location>
        <position position="121"/>
    </location>
    <ligand>
        <name>[2Fe-2S] cluster</name>
        <dbReference type="ChEBI" id="CHEBI:190135"/>
    </ligand>
</feature>
<evidence type="ECO:0000313" key="8">
    <source>
        <dbReference type="EMBL" id="SHH51298.1"/>
    </source>
</evidence>
<dbReference type="InterPro" id="IPR028431">
    <property type="entry name" value="NADP_DH_HndA-like"/>
</dbReference>
<name>A0A1M5TKU1_9BACT</name>
<comment type="cofactor">
    <cofactor evidence="7">
        <name>[2Fe-2S] cluster</name>
        <dbReference type="ChEBI" id="CHEBI:190135"/>
    </cofactor>
    <text evidence="7">Binds 1 [2Fe-2S] cluster.</text>
</comment>
<dbReference type="PANTHER" id="PTHR43342:SF1">
    <property type="entry name" value="BIFURCATING [FEFE] HYDROGENASE GAMMA SUBUNIT"/>
    <property type="match status" value="1"/>
</dbReference>
<dbReference type="SUPFAM" id="SSF52833">
    <property type="entry name" value="Thioredoxin-like"/>
    <property type="match status" value="1"/>
</dbReference>
<evidence type="ECO:0000256" key="2">
    <source>
        <dbReference type="ARBA" id="ARBA00022714"/>
    </source>
</evidence>
<dbReference type="EMBL" id="FQXS01000003">
    <property type="protein sequence ID" value="SHH51298.1"/>
    <property type="molecule type" value="Genomic_DNA"/>
</dbReference>
<organism evidence="8 9">
    <name type="scientific">Desulfofustis glycolicus DSM 9705</name>
    <dbReference type="NCBI Taxonomy" id="1121409"/>
    <lineage>
        <taxon>Bacteria</taxon>
        <taxon>Pseudomonadati</taxon>
        <taxon>Thermodesulfobacteriota</taxon>
        <taxon>Desulfobulbia</taxon>
        <taxon>Desulfobulbales</taxon>
        <taxon>Desulfocapsaceae</taxon>
        <taxon>Desulfofustis</taxon>
    </lineage>
</organism>
<dbReference type="RefSeq" id="WP_073373513.1">
    <property type="nucleotide sequence ID" value="NZ_FQXS01000003.1"/>
</dbReference>
<dbReference type="CDD" id="cd03064">
    <property type="entry name" value="TRX_Fd_NuoE"/>
    <property type="match status" value="1"/>
</dbReference>
<feature type="binding site" evidence="7">
    <location>
        <position position="79"/>
    </location>
    <ligand>
        <name>[2Fe-2S] cluster</name>
        <dbReference type="ChEBI" id="CHEBI:190135"/>
    </ligand>
</feature>
<keyword evidence="9" id="KW-1185">Reference proteome</keyword>
<evidence type="ECO:0000256" key="5">
    <source>
        <dbReference type="ARBA" id="ARBA00023014"/>
    </source>
</evidence>
<dbReference type="InterPro" id="IPR042128">
    <property type="entry name" value="NuoE_dom"/>
</dbReference>
<evidence type="ECO:0000256" key="6">
    <source>
        <dbReference type="ARBA" id="ARBA00034078"/>
    </source>
</evidence>
<keyword evidence="2 7" id="KW-0001">2Fe-2S</keyword>
<keyword evidence="3 7" id="KW-0479">Metal-binding</keyword>
<comment type="cofactor">
    <cofactor evidence="6">
        <name>[2Fe-2S] cluster</name>
        <dbReference type="ChEBI" id="CHEBI:190135"/>
    </cofactor>
</comment>
<feature type="binding site" evidence="7">
    <location>
        <position position="84"/>
    </location>
    <ligand>
        <name>[2Fe-2S] cluster</name>
        <dbReference type="ChEBI" id="CHEBI:190135"/>
    </ligand>
</feature>